<feature type="chain" id="PRO_5032936139" description="J domain-containing protein" evidence="1">
    <location>
        <begin position="21"/>
        <end position="167"/>
    </location>
</feature>
<protein>
    <recommendedName>
        <fullName evidence="2">J domain-containing protein</fullName>
    </recommendedName>
</protein>
<dbReference type="InterPro" id="IPR036869">
    <property type="entry name" value="J_dom_sf"/>
</dbReference>
<dbReference type="AlphaFoldDB" id="A0A820SBB6"/>
<dbReference type="EMBL" id="CAJOBG010046641">
    <property type="protein sequence ID" value="CAF4453523.1"/>
    <property type="molecule type" value="Genomic_DNA"/>
</dbReference>
<dbReference type="GO" id="GO:0051787">
    <property type="term" value="F:misfolded protein binding"/>
    <property type="evidence" value="ECO:0007669"/>
    <property type="project" value="TreeGrafter"/>
</dbReference>
<dbReference type="PANTHER" id="PTHR44298:SF1">
    <property type="entry name" value="DNAJ HOMOLOG SUBFAMILY B MEMBER 11"/>
    <property type="match status" value="1"/>
</dbReference>
<dbReference type="SUPFAM" id="SSF46565">
    <property type="entry name" value="Chaperone J-domain"/>
    <property type="match status" value="1"/>
</dbReference>
<evidence type="ECO:0000313" key="3">
    <source>
        <dbReference type="EMBL" id="CAF4453523.1"/>
    </source>
</evidence>
<evidence type="ECO:0000256" key="1">
    <source>
        <dbReference type="SAM" id="SignalP"/>
    </source>
</evidence>
<reference evidence="3" key="1">
    <citation type="submission" date="2021-02" db="EMBL/GenBank/DDBJ databases">
        <authorList>
            <person name="Nowell W R."/>
        </authorList>
    </citation>
    <scope>NUCLEOTIDE SEQUENCE</scope>
</reference>
<dbReference type="PROSITE" id="PS50076">
    <property type="entry name" value="DNAJ_2"/>
    <property type="match status" value="1"/>
</dbReference>
<dbReference type="Proteomes" id="UP000663866">
    <property type="component" value="Unassembled WGS sequence"/>
</dbReference>
<dbReference type="GO" id="GO:0005783">
    <property type="term" value="C:endoplasmic reticulum"/>
    <property type="evidence" value="ECO:0007669"/>
    <property type="project" value="TreeGrafter"/>
</dbReference>
<keyword evidence="1" id="KW-0732">Signal</keyword>
<dbReference type="PANTHER" id="PTHR44298">
    <property type="entry name" value="DNAJ HOMOLOG SUBFAMILY B MEMBER 11"/>
    <property type="match status" value="1"/>
</dbReference>
<evidence type="ECO:0000259" key="2">
    <source>
        <dbReference type="PROSITE" id="PS50076"/>
    </source>
</evidence>
<proteinExistence type="predicted"/>
<dbReference type="InterPro" id="IPR051736">
    <property type="entry name" value="DnaJ-B11-like"/>
</dbReference>
<dbReference type="FunFam" id="1.10.287.110:FF:000040">
    <property type="entry name" value="dnaJ homolog subfamily B member 11"/>
    <property type="match status" value="1"/>
</dbReference>
<feature type="domain" description="J" evidence="2">
    <location>
        <begin position="23"/>
        <end position="88"/>
    </location>
</feature>
<dbReference type="Pfam" id="PF00226">
    <property type="entry name" value="DnaJ"/>
    <property type="match status" value="1"/>
</dbReference>
<keyword evidence="4" id="KW-1185">Reference proteome</keyword>
<feature type="signal peptide" evidence="1">
    <location>
        <begin position="1"/>
        <end position="20"/>
    </location>
</feature>
<gene>
    <name evidence="3" type="ORF">OVN521_LOCUS38015</name>
</gene>
<name>A0A820SBB6_9BILA</name>
<dbReference type="InterPro" id="IPR018253">
    <property type="entry name" value="DnaJ_domain_CS"/>
</dbReference>
<comment type="caution">
    <text evidence="3">The sequence shown here is derived from an EMBL/GenBank/DDBJ whole genome shotgun (WGS) entry which is preliminary data.</text>
</comment>
<dbReference type="InterPro" id="IPR001623">
    <property type="entry name" value="DnaJ_domain"/>
</dbReference>
<dbReference type="SMART" id="SM00271">
    <property type="entry name" value="DnaJ"/>
    <property type="match status" value="1"/>
</dbReference>
<organism evidence="3 4">
    <name type="scientific">Rotaria magnacalcarata</name>
    <dbReference type="NCBI Taxonomy" id="392030"/>
    <lineage>
        <taxon>Eukaryota</taxon>
        <taxon>Metazoa</taxon>
        <taxon>Spiralia</taxon>
        <taxon>Gnathifera</taxon>
        <taxon>Rotifera</taxon>
        <taxon>Eurotatoria</taxon>
        <taxon>Bdelloidea</taxon>
        <taxon>Philodinida</taxon>
        <taxon>Philodinidae</taxon>
        <taxon>Rotaria</taxon>
    </lineage>
</organism>
<dbReference type="GO" id="GO:0051604">
    <property type="term" value="P:protein maturation"/>
    <property type="evidence" value="ECO:0007669"/>
    <property type="project" value="TreeGrafter"/>
</dbReference>
<dbReference type="PROSITE" id="PS00636">
    <property type="entry name" value="DNAJ_1"/>
    <property type="match status" value="1"/>
</dbReference>
<evidence type="ECO:0000313" key="4">
    <source>
        <dbReference type="Proteomes" id="UP000663866"/>
    </source>
</evidence>
<dbReference type="PRINTS" id="PR00625">
    <property type="entry name" value="JDOMAIN"/>
</dbReference>
<accession>A0A820SBB6</accession>
<feature type="non-terminal residue" evidence="3">
    <location>
        <position position="1"/>
    </location>
</feature>
<dbReference type="GO" id="GO:0051082">
    <property type="term" value="F:unfolded protein binding"/>
    <property type="evidence" value="ECO:0007669"/>
    <property type="project" value="TreeGrafter"/>
</dbReference>
<sequence>MKIIYIFALLLVFLATFISAGRDFYKILNLPKSATLNQIKKAYRKLAKELHPDKNKDDPQAQERFQDLGAAYETLSDADKRKIYDKSGEEGLKQQGGGDSSHDPFSSFFGDFFNFGGGSRDDGQKHIPRGGDLVMDLYVTLEEVYNGNFIEVVRAKPTPKTTSGSRK</sequence>
<dbReference type="Gene3D" id="1.10.287.110">
    <property type="entry name" value="DnaJ domain"/>
    <property type="match status" value="1"/>
</dbReference>
<dbReference type="CDD" id="cd06257">
    <property type="entry name" value="DnaJ"/>
    <property type="match status" value="1"/>
</dbReference>